<dbReference type="Proteomes" id="UP001590950">
    <property type="component" value="Unassembled WGS sequence"/>
</dbReference>
<evidence type="ECO:0000313" key="1">
    <source>
        <dbReference type="EMBL" id="KAL2047121.1"/>
    </source>
</evidence>
<proteinExistence type="predicted"/>
<name>A0ABR4AQJ8_9LECA</name>
<accession>A0ABR4AQJ8</accession>
<evidence type="ECO:0000313" key="2">
    <source>
        <dbReference type="Proteomes" id="UP001590950"/>
    </source>
</evidence>
<dbReference type="PANTHER" id="PTHR10039">
    <property type="entry name" value="AMELOGENIN"/>
    <property type="match status" value="1"/>
</dbReference>
<gene>
    <name evidence="1" type="ORF">N7G274_001140</name>
</gene>
<protein>
    <submittedName>
        <fullName evidence="1">Uncharacterized protein</fullName>
    </submittedName>
</protein>
<organism evidence="1 2">
    <name type="scientific">Stereocaulon virgatum</name>
    <dbReference type="NCBI Taxonomy" id="373712"/>
    <lineage>
        <taxon>Eukaryota</taxon>
        <taxon>Fungi</taxon>
        <taxon>Dikarya</taxon>
        <taxon>Ascomycota</taxon>
        <taxon>Pezizomycotina</taxon>
        <taxon>Lecanoromycetes</taxon>
        <taxon>OSLEUM clade</taxon>
        <taxon>Lecanoromycetidae</taxon>
        <taxon>Lecanorales</taxon>
        <taxon>Lecanorineae</taxon>
        <taxon>Stereocaulaceae</taxon>
        <taxon>Stereocaulon</taxon>
    </lineage>
</organism>
<dbReference type="EMBL" id="JBEFKJ010000003">
    <property type="protein sequence ID" value="KAL2047121.1"/>
    <property type="molecule type" value="Genomic_DNA"/>
</dbReference>
<dbReference type="PANTHER" id="PTHR10039:SF5">
    <property type="entry name" value="NACHT DOMAIN-CONTAINING PROTEIN"/>
    <property type="match status" value="1"/>
</dbReference>
<comment type="caution">
    <text evidence="1">The sequence shown here is derived from an EMBL/GenBank/DDBJ whole genome shotgun (WGS) entry which is preliminary data.</text>
</comment>
<reference evidence="1 2" key="1">
    <citation type="submission" date="2024-09" db="EMBL/GenBank/DDBJ databases">
        <title>Rethinking Asexuality: The Enigmatic Case of Functional Sexual Genes in Lepraria (Stereocaulaceae).</title>
        <authorList>
            <person name="Doellman M."/>
            <person name="Sun Y."/>
            <person name="Barcenas-Pena A."/>
            <person name="Lumbsch H.T."/>
            <person name="Grewe F."/>
        </authorList>
    </citation>
    <scope>NUCLEOTIDE SEQUENCE [LARGE SCALE GENOMIC DNA]</scope>
    <source>
        <strain evidence="1 2">Mercado 3170</strain>
    </source>
</reference>
<keyword evidence="2" id="KW-1185">Reference proteome</keyword>
<sequence>MGARFRSLIDGVDKYDGDHREVIEIMNILTSFDAIKICLSSRPWVVFEKAYEITSGMKLRVHELIRVDITHSVTDVLAEGAGFERLKFTDRRWKDLVLEIVDKADGVLLCILLVVRSLC</sequence>